<evidence type="ECO:0000259" key="1">
    <source>
        <dbReference type="Pfam" id="PF03625"/>
    </source>
</evidence>
<dbReference type="Gene3D" id="3.30.310.70">
    <property type="entry name" value="TT1751-like domain"/>
    <property type="match status" value="1"/>
</dbReference>
<evidence type="ECO:0000313" key="10">
    <source>
        <dbReference type="Proteomes" id="UP000295758"/>
    </source>
</evidence>
<dbReference type="EMBL" id="FNBJ01000035">
    <property type="protein sequence ID" value="SDF97848.1"/>
    <property type="molecule type" value="Genomic_DNA"/>
</dbReference>
<sequence>MSKYGIQKTVELSYSDTVTKVKNELKEEGFGVLAEIDMQKTFKEKLDKEMNNYLILEACNPAFAFEGIGEESELGLLLPCNVIVYENDNEETEVAAIDPVKALGMSEDKRVNEIAKEIKSRLTRVIENI</sequence>
<evidence type="ECO:0000313" key="3">
    <source>
        <dbReference type="EMBL" id="SDF97848.1"/>
    </source>
</evidence>
<dbReference type="CDD" id="cd14797">
    <property type="entry name" value="DUF302"/>
    <property type="match status" value="1"/>
</dbReference>
<dbReference type="Proteomes" id="UP000198945">
    <property type="component" value="Unassembled WGS sequence"/>
</dbReference>
<dbReference type="AlphaFoldDB" id="A0A1G6K6E0"/>
<dbReference type="Proteomes" id="UP000324896">
    <property type="component" value="Unassembled WGS sequence"/>
</dbReference>
<reference evidence="6 10" key="3">
    <citation type="submission" date="2019-03" db="EMBL/GenBank/DDBJ databases">
        <title>Deep subsurface shale carbon reservoir microbial communities from Ohio and West Virginia, USA.</title>
        <authorList>
            <person name="Wrighton K."/>
        </authorList>
    </citation>
    <scope>NUCLEOTIDE SEQUENCE [LARGE SCALE GENOMIC DNA]</scope>
    <source>
        <strain evidence="6 10">UTICA-S4D12</strain>
    </source>
</reference>
<dbReference type="PANTHER" id="PTHR38342">
    <property type="entry name" value="SLR5037 PROTEIN"/>
    <property type="match status" value="1"/>
</dbReference>
<dbReference type="EMBL" id="FMYT01000004">
    <property type="protein sequence ID" value="SDC26493.1"/>
    <property type="molecule type" value="Genomic_DNA"/>
</dbReference>
<evidence type="ECO:0000313" key="11">
    <source>
        <dbReference type="Proteomes" id="UP000324896"/>
    </source>
</evidence>
<evidence type="ECO:0000313" key="7">
    <source>
        <dbReference type="Proteomes" id="UP000198612"/>
    </source>
</evidence>
<dbReference type="Pfam" id="PF03625">
    <property type="entry name" value="DUF302"/>
    <property type="match status" value="1"/>
</dbReference>
<evidence type="ECO:0000313" key="4">
    <source>
        <dbReference type="EMBL" id="SDJ25515.1"/>
    </source>
</evidence>
<evidence type="ECO:0000313" key="6">
    <source>
        <dbReference type="EMBL" id="TDS26393.1"/>
    </source>
</evidence>
<dbReference type="Proteomes" id="UP000198612">
    <property type="component" value="Unassembled WGS sequence"/>
</dbReference>
<dbReference type="PIRSF" id="PIRSF021774">
    <property type="entry name" value="UCP021774"/>
    <property type="match status" value="1"/>
</dbReference>
<dbReference type="InterPro" id="IPR035923">
    <property type="entry name" value="TT1751-like_sf"/>
</dbReference>
<organism evidence="2 11">
    <name type="scientific">Halanaerobium congolense</name>
    <dbReference type="NCBI Taxonomy" id="54121"/>
    <lineage>
        <taxon>Bacteria</taxon>
        <taxon>Bacillati</taxon>
        <taxon>Bacillota</taxon>
        <taxon>Clostridia</taxon>
        <taxon>Halanaerobiales</taxon>
        <taxon>Halanaerobiaceae</taxon>
        <taxon>Halanaerobium</taxon>
    </lineage>
</organism>
<dbReference type="SUPFAM" id="SSF103247">
    <property type="entry name" value="TT1751-like"/>
    <property type="match status" value="1"/>
</dbReference>
<evidence type="ECO:0000313" key="2">
    <source>
        <dbReference type="EMBL" id="SDC26493.1"/>
    </source>
</evidence>
<evidence type="ECO:0000313" key="8">
    <source>
        <dbReference type="Proteomes" id="UP000198945"/>
    </source>
</evidence>
<keyword evidence="9" id="KW-1185">Reference proteome</keyword>
<dbReference type="InterPro" id="IPR016796">
    <property type="entry name" value="UCP021774"/>
</dbReference>
<gene>
    <name evidence="6" type="ORF">BY453_13516</name>
    <name evidence="2" type="ORF">SAMN04488597_1043</name>
    <name evidence="3" type="ORF">SAMN04488598_13530</name>
    <name evidence="5" type="ORF">SAMN04515652_13330</name>
    <name evidence="4" type="ORF">SAMN04515654_1384</name>
</gene>
<dbReference type="Proteomes" id="UP000199519">
    <property type="component" value="Unassembled WGS sequence"/>
</dbReference>
<dbReference type="RefSeq" id="WP_089655604.1">
    <property type="nucleotide sequence ID" value="NZ_FMYT01000004.1"/>
</dbReference>
<dbReference type="InterPro" id="IPR005180">
    <property type="entry name" value="DUF302"/>
</dbReference>
<proteinExistence type="predicted"/>
<reference evidence="7 9" key="1">
    <citation type="submission" date="2016-10" db="EMBL/GenBank/DDBJ databases">
        <authorList>
            <person name="Varghese N."/>
            <person name="Submissions S."/>
        </authorList>
    </citation>
    <scope>NUCLEOTIDE SEQUENCE [LARGE SCALE GENOMIC DNA]</scope>
    <source>
        <strain evidence="2 11">WG10</strain>
        <strain evidence="3 9">WG2</strain>
        <strain evidence="5 7">WG5</strain>
    </source>
</reference>
<evidence type="ECO:0000313" key="5">
    <source>
        <dbReference type="EMBL" id="SET16974.1"/>
    </source>
</evidence>
<evidence type="ECO:0000313" key="9">
    <source>
        <dbReference type="Proteomes" id="UP000199519"/>
    </source>
</evidence>
<dbReference type="Proteomes" id="UP000295758">
    <property type="component" value="Unassembled WGS sequence"/>
</dbReference>
<feature type="domain" description="DUF302" evidence="1">
    <location>
        <begin position="36"/>
        <end position="99"/>
    </location>
</feature>
<protein>
    <submittedName>
        <fullName evidence="2">Uncharacterized conserved protein, DUF302 family</fullName>
    </submittedName>
    <submittedName>
        <fullName evidence="6">Uncharacterized protein (DUF302 family)</fullName>
    </submittedName>
</protein>
<dbReference type="EMBL" id="FOHG01000033">
    <property type="protein sequence ID" value="SET16974.1"/>
    <property type="molecule type" value="Genomic_DNA"/>
</dbReference>
<accession>A0A1G6K6E0</accession>
<dbReference type="EMBL" id="SOAA01000035">
    <property type="protein sequence ID" value="TDS26393.1"/>
    <property type="molecule type" value="Genomic_DNA"/>
</dbReference>
<reference evidence="4 8" key="2">
    <citation type="submission" date="2016-10" db="EMBL/GenBank/DDBJ databases">
        <authorList>
            <person name="de Groot N.N."/>
        </authorList>
    </citation>
    <scope>NUCLEOTIDE SEQUENCE [LARGE SCALE GENOMIC DNA]</scope>
    <source>
        <strain evidence="4 8">WG7</strain>
    </source>
</reference>
<name>A0A1G6K6E0_9FIRM</name>
<dbReference type="EMBL" id="FNEH01000038">
    <property type="protein sequence ID" value="SDJ25515.1"/>
    <property type="molecule type" value="Genomic_DNA"/>
</dbReference>
<dbReference type="PANTHER" id="PTHR38342:SF1">
    <property type="entry name" value="SLR5037 PROTEIN"/>
    <property type="match status" value="1"/>
</dbReference>